<dbReference type="GeneTree" id="ENSGT00940000163244"/>
<organism evidence="1 2">
    <name type="scientific">Papio anubis</name>
    <name type="common">Olive baboon</name>
    <dbReference type="NCBI Taxonomy" id="9555"/>
    <lineage>
        <taxon>Eukaryota</taxon>
        <taxon>Metazoa</taxon>
        <taxon>Chordata</taxon>
        <taxon>Craniata</taxon>
        <taxon>Vertebrata</taxon>
        <taxon>Euteleostomi</taxon>
        <taxon>Mammalia</taxon>
        <taxon>Eutheria</taxon>
        <taxon>Euarchontoglires</taxon>
        <taxon>Primates</taxon>
        <taxon>Haplorrhini</taxon>
        <taxon>Catarrhini</taxon>
        <taxon>Cercopithecidae</taxon>
        <taxon>Cercopithecinae</taxon>
        <taxon>Papio</taxon>
    </lineage>
</organism>
<dbReference type="Ensembl" id="ENSPANT00000083160.1">
    <property type="protein sequence ID" value="ENSPANP00000058178.1"/>
    <property type="gene ID" value="ENSPANG00000048760.1"/>
</dbReference>
<evidence type="ECO:0000313" key="1">
    <source>
        <dbReference type="Ensembl" id="ENSPANP00000058178.1"/>
    </source>
</evidence>
<name>A0A8I5R249_PAPAN</name>
<proteinExistence type="predicted"/>
<reference evidence="1 2" key="1">
    <citation type="submission" date="2012-03" db="EMBL/GenBank/DDBJ databases">
        <title>Whole Genome Assembly of Papio anubis.</title>
        <authorList>
            <person name="Liu Y.L."/>
            <person name="Abraham K.A."/>
            <person name="Akbar H.A."/>
            <person name="Ali S.A."/>
            <person name="Anosike U.A."/>
            <person name="Aqrawi P.A."/>
            <person name="Arias F.A."/>
            <person name="Attaway T.A."/>
            <person name="Awwad R.A."/>
            <person name="Babu C.B."/>
            <person name="Bandaranaike D.B."/>
            <person name="Battles P.B."/>
            <person name="Bell A.B."/>
            <person name="Beltran B.B."/>
            <person name="Berhane-Mersha D.B."/>
            <person name="Bess C.B."/>
            <person name="Bickham C.B."/>
            <person name="Bolden T.B."/>
            <person name="Carter K.C."/>
            <person name="Chau D.C."/>
            <person name="Chavez A.C."/>
            <person name="Clerc-Blankenburg K.C."/>
            <person name="Coyle M.C."/>
            <person name="Dao M.D."/>
            <person name="Davila M.L.D."/>
            <person name="Davy-Carroll L.D."/>
            <person name="Denson S.D."/>
            <person name="Dinh H.D."/>
            <person name="Fernandez S.F."/>
            <person name="Fernando P.F."/>
            <person name="Forbes L.F."/>
            <person name="Francis C.F."/>
            <person name="Francisco L.F."/>
            <person name="Fu Q.F."/>
            <person name="Garcia-Iii R.G."/>
            <person name="Garrett T.G."/>
            <person name="Gross S.G."/>
            <person name="Gubbala S.G."/>
            <person name="Hirani K.H."/>
            <person name="Hogues M.H."/>
            <person name="Hollins B.H."/>
            <person name="Jackson L.J."/>
            <person name="Javaid M.J."/>
            <person name="Jhangiani S.J."/>
            <person name="Johnson A.J."/>
            <person name="Johnson B.J."/>
            <person name="Jones J.J."/>
            <person name="Joshi V.J."/>
            <person name="Kalu J.K."/>
            <person name="Khan N.K."/>
            <person name="Korchina V.K."/>
            <person name="Kovar C.K."/>
            <person name="Lago L.L."/>
            <person name="Lara F.L."/>
            <person name="Le T.-K.L."/>
            <person name="Lee S.L."/>
            <person name="Legall-Iii F.L."/>
            <person name="Lemon S.L."/>
            <person name="Liu J.L."/>
            <person name="Liu Y.-S.L."/>
            <person name="Liyanage D.L."/>
            <person name="Lopez J.L."/>
            <person name="Lorensuhewa L.L."/>
            <person name="Mata R.M."/>
            <person name="Mathew T.M."/>
            <person name="Mercado C.M."/>
            <person name="Mercado I.M."/>
            <person name="Morales K.M."/>
            <person name="Morgan M.M."/>
            <person name="Munidasa M.M."/>
            <person name="Ngo D.N."/>
            <person name="Nguyen L.N."/>
            <person name="Nguyen T.N."/>
            <person name="Nguyen N.N."/>
            <person name="Obregon M.O."/>
            <person name="Okwuonu G.O."/>
            <person name="Ongeri F.O."/>
            <person name="Onwere C.O."/>
            <person name="Osifeso I.O."/>
            <person name="Parra A.P."/>
            <person name="Patil S.P."/>
            <person name="Perez A.P."/>
            <person name="Perez Y.P."/>
            <person name="Pham C.P."/>
            <person name="Pu L.-L.P."/>
            <person name="Puazo M.P."/>
            <person name="Quiroz J.Q."/>
            <person name="Rouhana J.R."/>
            <person name="Ruiz M.R."/>
            <person name="Ruiz S.-J.R."/>
            <person name="Saada N.S."/>
            <person name="Santibanez J.S."/>
            <person name="Scheel M.S."/>
            <person name="Schneider B.S."/>
            <person name="Simmons D.S."/>
            <person name="Sisson I.S."/>
            <person name="Tang L.-Y.T."/>
            <person name="Thornton R.T."/>
            <person name="Tisius J.T."/>
            <person name="Toledanes G.T."/>
            <person name="Trejos Z.T."/>
            <person name="Usmani K.U."/>
            <person name="Varghese R.V."/>
            <person name="Vattathil S.V."/>
            <person name="Vee V.V."/>
            <person name="Walker D.W."/>
            <person name="Weissenberger G.W."/>
            <person name="White C.W."/>
            <person name="Williams A.W."/>
            <person name="Woodworth J.W."/>
            <person name="Wright R.W."/>
            <person name="Zhu Y.Z."/>
            <person name="Han Y.H."/>
            <person name="Newsham I.N."/>
            <person name="Nazareth L.N."/>
            <person name="Worley K.W."/>
            <person name="Muzny D.M."/>
            <person name="Rogers J.R."/>
            <person name="Gibbs R.G."/>
        </authorList>
    </citation>
    <scope>NUCLEOTIDE SEQUENCE [LARGE SCALE GENOMIC DNA]</scope>
</reference>
<reference evidence="1" key="2">
    <citation type="submission" date="2025-08" db="UniProtKB">
        <authorList>
            <consortium name="Ensembl"/>
        </authorList>
    </citation>
    <scope>IDENTIFICATION</scope>
</reference>
<sequence length="118" mass="13427">NPVSTKKYKKLAGRGGGCLWSQLLGRLRRENGVNPGGGACSELRSGHCTPAWATEPDSVSKKKKKKKKKIYKNIFYNYISLVILKKKMLKIKVVLDQIFSWSNPITIIFVTHMVRKYD</sequence>
<evidence type="ECO:0000313" key="2">
    <source>
        <dbReference type="Proteomes" id="UP000028761"/>
    </source>
</evidence>
<dbReference type="AlphaFoldDB" id="A0A8I5R249"/>
<accession>A0A8I5R249</accession>
<reference evidence="1" key="3">
    <citation type="submission" date="2025-09" db="UniProtKB">
        <authorList>
            <consortium name="Ensembl"/>
        </authorList>
    </citation>
    <scope>IDENTIFICATION</scope>
</reference>
<keyword evidence="2" id="KW-1185">Reference proteome</keyword>
<dbReference type="Proteomes" id="UP000028761">
    <property type="component" value="Chromosome X"/>
</dbReference>
<protein>
    <submittedName>
        <fullName evidence="1">Uncharacterized protein</fullName>
    </submittedName>
</protein>